<sequence>MTFPTSNAVKPSGRLFCFSTTCDKNCDSVFPMKTSIRYTNNFESSSPNSWFELLPWTFYPPDYALAAGPLG</sequence>
<evidence type="ECO:0000313" key="1">
    <source>
        <dbReference type="EMBL" id="KRZ41480.1"/>
    </source>
</evidence>
<comment type="caution">
    <text evidence="1">The sequence shown here is derived from an EMBL/GenBank/DDBJ whole genome shotgun (WGS) entry which is preliminary data.</text>
</comment>
<name>A0A0V1K335_TRIPS</name>
<accession>A0A0V1K335</accession>
<proteinExistence type="predicted"/>
<organism evidence="1 2">
    <name type="scientific">Trichinella pseudospiralis</name>
    <name type="common">Parasitic roundworm</name>
    <dbReference type="NCBI Taxonomy" id="6337"/>
    <lineage>
        <taxon>Eukaryota</taxon>
        <taxon>Metazoa</taxon>
        <taxon>Ecdysozoa</taxon>
        <taxon>Nematoda</taxon>
        <taxon>Enoplea</taxon>
        <taxon>Dorylaimia</taxon>
        <taxon>Trichinellida</taxon>
        <taxon>Trichinellidae</taxon>
        <taxon>Trichinella</taxon>
    </lineage>
</organism>
<dbReference type="Proteomes" id="UP000054826">
    <property type="component" value="Unassembled WGS sequence"/>
</dbReference>
<dbReference type="AlphaFoldDB" id="A0A0V1K335"/>
<evidence type="ECO:0000313" key="2">
    <source>
        <dbReference type="Proteomes" id="UP000054826"/>
    </source>
</evidence>
<gene>
    <name evidence="1" type="ORF">T4C_11463</name>
</gene>
<reference evidence="1 2" key="1">
    <citation type="submission" date="2015-01" db="EMBL/GenBank/DDBJ databases">
        <title>Evolution of Trichinella species and genotypes.</title>
        <authorList>
            <person name="Korhonen P.K."/>
            <person name="Edoardo P."/>
            <person name="Giuseppe L.R."/>
            <person name="Gasser R.B."/>
        </authorList>
    </citation>
    <scope>NUCLEOTIDE SEQUENCE [LARGE SCALE GENOMIC DNA]</scope>
    <source>
        <strain evidence="1">ISS176</strain>
    </source>
</reference>
<dbReference type="EMBL" id="JYDV01000020">
    <property type="protein sequence ID" value="KRZ41480.1"/>
    <property type="molecule type" value="Genomic_DNA"/>
</dbReference>
<protein>
    <submittedName>
        <fullName evidence="1">Uncharacterized protein</fullName>
    </submittedName>
</protein>